<feature type="DNA-binding region" description="H-T-H motif" evidence="2">
    <location>
        <begin position="45"/>
        <end position="64"/>
    </location>
</feature>
<organism evidence="4 5">
    <name type="scientific">Nocardioides phosphati</name>
    <dbReference type="NCBI Taxonomy" id="1867775"/>
    <lineage>
        <taxon>Bacteria</taxon>
        <taxon>Bacillati</taxon>
        <taxon>Actinomycetota</taxon>
        <taxon>Actinomycetes</taxon>
        <taxon>Propionibacteriales</taxon>
        <taxon>Nocardioidaceae</taxon>
        <taxon>Nocardioides</taxon>
    </lineage>
</organism>
<evidence type="ECO:0000256" key="1">
    <source>
        <dbReference type="ARBA" id="ARBA00023125"/>
    </source>
</evidence>
<dbReference type="InterPro" id="IPR036271">
    <property type="entry name" value="Tet_transcr_reg_TetR-rel_C_sf"/>
</dbReference>
<sequence>MSQLVEDSRSVDGRDRRWEDHRQGRRESLLAAALELIDRDGGDVGVAAIAAQAGIPRSVVYKLFRDRDDLDAQIRLRIINDMNATLAPLLVPRGTVREMVGRGARTYVDWVSDHANLHRFLGAGSAARPMHGSPQATGGKTAFAMGLRELIQGVFPLVIDGKLPRGAAENLAFAIIGQVDSVVNRWLLAGRSRSTKKDLVTFLTDATCGTIQATARLAGVELDVDTDFGVTA</sequence>
<protein>
    <recommendedName>
        <fullName evidence="3">HTH tetR-type domain-containing protein</fullName>
    </recommendedName>
</protein>
<dbReference type="EMBL" id="BMNI01000009">
    <property type="protein sequence ID" value="GGO92703.1"/>
    <property type="molecule type" value="Genomic_DNA"/>
</dbReference>
<dbReference type="SUPFAM" id="SSF46689">
    <property type="entry name" value="Homeodomain-like"/>
    <property type="match status" value="1"/>
</dbReference>
<dbReference type="InterPro" id="IPR050109">
    <property type="entry name" value="HTH-type_TetR-like_transc_reg"/>
</dbReference>
<dbReference type="PROSITE" id="PS50977">
    <property type="entry name" value="HTH_TETR_2"/>
    <property type="match status" value="1"/>
</dbReference>
<dbReference type="RefSeq" id="WP_188784814.1">
    <property type="nucleotide sequence ID" value="NZ_BMNI01000009.1"/>
</dbReference>
<proteinExistence type="predicted"/>
<name>A0ABQ2NF90_9ACTN</name>
<evidence type="ECO:0000313" key="5">
    <source>
        <dbReference type="Proteomes" id="UP000655410"/>
    </source>
</evidence>
<dbReference type="SUPFAM" id="SSF48498">
    <property type="entry name" value="Tetracyclin repressor-like, C-terminal domain"/>
    <property type="match status" value="1"/>
</dbReference>
<dbReference type="InterPro" id="IPR009057">
    <property type="entry name" value="Homeodomain-like_sf"/>
</dbReference>
<comment type="caution">
    <text evidence="4">The sequence shown here is derived from an EMBL/GenBank/DDBJ whole genome shotgun (WGS) entry which is preliminary data.</text>
</comment>
<dbReference type="Pfam" id="PF00440">
    <property type="entry name" value="TetR_N"/>
    <property type="match status" value="1"/>
</dbReference>
<dbReference type="PANTHER" id="PTHR30055">
    <property type="entry name" value="HTH-TYPE TRANSCRIPTIONAL REGULATOR RUTR"/>
    <property type="match status" value="1"/>
</dbReference>
<keyword evidence="5" id="KW-1185">Reference proteome</keyword>
<dbReference type="PANTHER" id="PTHR30055:SF160">
    <property type="entry name" value="TRANSCRIPTIONAL REGULATORY PROTEIN (PROBABLY ASNC-FAMILY)-RELATED"/>
    <property type="match status" value="1"/>
</dbReference>
<evidence type="ECO:0000256" key="2">
    <source>
        <dbReference type="PROSITE-ProRule" id="PRU00335"/>
    </source>
</evidence>
<keyword evidence="1 2" id="KW-0238">DNA-binding</keyword>
<dbReference type="Gene3D" id="1.10.357.10">
    <property type="entry name" value="Tetracycline Repressor, domain 2"/>
    <property type="match status" value="1"/>
</dbReference>
<gene>
    <name evidence="4" type="ORF">GCM10011584_29720</name>
</gene>
<evidence type="ECO:0000313" key="4">
    <source>
        <dbReference type="EMBL" id="GGO92703.1"/>
    </source>
</evidence>
<dbReference type="Proteomes" id="UP000655410">
    <property type="component" value="Unassembled WGS sequence"/>
</dbReference>
<feature type="domain" description="HTH tetR-type" evidence="3">
    <location>
        <begin position="23"/>
        <end position="82"/>
    </location>
</feature>
<accession>A0ABQ2NF90</accession>
<reference evidence="5" key="1">
    <citation type="journal article" date="2019" name="Int. J. Syst. Evol. Microbiol.">
        <title>The Global Catalogue of Microorganisms (GCM) 10K type strain sequencing project: providing services to taxonomists for standard genome sequencing and annotation.</title>
        <authorList>
            <consortium name="The Broad Institute Genomics Platform"/>
            <consortium name="The Broad Institute Genome Sequencing Center for Infectious Disease"/>
            <person name="Wu L."/>
            <person name="Ma J."/>
        </authorList>
    </citation>
    <scope>NUCLEOTIDE SEQUENCE [LARGE SCALE GENOMIC DNA]</scope>
    <source>
        <strain evidence="5">CGMCC 4.7371</strain>
    </source>
</reference>
<dbReference type="InterPro" id="IPR001647">
    <property type="entry name" value="HTH_TetR"/>
</dbReference>
<evidence type="ECO:0000259" key="3">
    <source>
        <dbReference type="PROSITE" id="PS50977"/>
    </source>
</evidence>